<reference evidence="1" key="1">
    <citation type="journal article" date="2019" name="Sci. Rep.">
        <title>Draft genome of Tanacetum cinerariifolium, the natural source of mosquito coil.</title>
        <authorList>
            <person name="Yamashiro T."/>
            <person name="Shiraishi A."/>
            <person name="Satake H."/>
            <person name="Nakayama K."/>
        </authorList>
    </citation>
    <scope>NUCLEOTIDE SEQUENCE</scope>
</reference>
<dbReference type="CDD" id="cd00303">
    <property type="entry name" value="retropepsin_like"/>
    <property type="match status" value="1"/>
</dbReference>
<sequence>MANTRTMSELLKAPTKGYEDAIIIPSILAEDFKLKVGLLQLVTSSQFHGFERDDPHAHIRWFNKITSMLKYKNVPHDTIKLMLFPFSLEGKFDETFSEAWDRFKDLLCRFPHHDFLELHQIDKFYNALTQSDQESLNAAAYGNLLNRTPRGSLTIIGNKSKELVLMNKANQKASVKAIEETRVTCGGTHPYYECHVTGGKTFDACVAVGTCNQGGSLPSNIVANPRGNVKPITTRSGIAYDGPTIPPTSSSLPKEVERETEVTIDKVQATSLETLADLGASINLMPLPIWKKLSLPDLTPTRMNLELATRSFAYPAGIAKYVFVQVGKLTFPADFVVIEYDIEPHVPFILGRPFLRKACALVDVHKEELILRDDDEQLIFHADNTSKHPHKHGNKPINMINFINITCEDHFPEVLKFKKSNHPSSGSTTPLSEFSSSLTPFETSDFILEEFADELSLLDPFPSGKEYNNFDLEADLREIEYLLNQDQSTESNIETIDPILEKFIDKPALDYLPPPGDDDDDDDDLFYLKFDNDEWKKLLYVDCYRDIDSEKDKNKDSKMKSLVVEAYIVELNDLLL</sequence>
<organism evidence="1">
    <name type="scientific">Tanacetum cinerariifolium</name>
    <name type="common">Dalmatian daisy</name>
    <name type="synonym">Chrysanthemum cinerariifolium</name>
    <dbReference type="NCBI Taxonomy" id="118510"/>
    <lineage>
        <taxon>Eukaryota</taxon>
        <taxon>Viridiplantae</taxon>
        <taxon>Streptophyta</taxon>
        <taxon>Embryophyta</taxon>
        <taxon>Tracheophyta</taxon>
        <taxon>Spermatophyta</taxon>
        <taxon>Magnoliopsida</taxon>
        <taxon>eudicotyledons</taxon>
        <taxon>Gunneridae</taxon>
        <taxon>Pentapetalae</taxon>
        <taxon>asterids</taxon>
        <taxon>campanulids</taxon>
        <taxon>Asterales</taxon>
        <taxon>Asteraceae</taxon>
        <taxon>Asteroideae</taxon>
        <taxon>Anthemideae</taxon>
        <taxon>Anthemidinae</taxon>
        <taxon>Tanacetum</taxon>
    </lineage>
</organism>
<dbReference type="Gene3D" id="2.40.70.10">
    <property type="entry name" value="Acid Proteases"/>
    <property type="match status" value="1"/>
</dbReference>
<dbReference type="PANTHER" id="PTHR33067">
    <property type="entry name" value="RNA-DIRECTED DNA POLYMERASE-RELATED"/>
    <property type="match status" value="1"/>
</dbReference>
<gene>
    <name evidence="1" type="ORF">Tci_538189</name>
</gene>
<dbReference type="InterPro" id="IPR021109">
    <property type="entry name" value="Peptidase_aspartic_dom_sf"/>
</dbReference>
<dbReference type="EMBL" id="BKCJ010306887">
    <property type="protein sequence ID" value="GEZ66216.1"/>
    <property type="molecule type" value="Genomic_DNA"/>
</dbReference>
<protein>
    <recommendedName>
        <fullName evidence="2">Reverse transcriptase domain-containing protein</fullName>
    </recommendedName>
</protein>
<comment type="caution">
    <text evidence="1">The sequence shown here is derived from an EMBL/GenBank/DDBJ whole genome shotgun (WGS) entry which is preliminary data.</text>
</comment>
<dbReference type="PANTHER" id="PTHR33067:SF9">
    <property type="entry name" value="RNA-DIRECTED DNA POLYMERASE"/>
    <property type="match status" value="1"/>
</dbReference>
<evidence type="ECO:0008006" key="2">
    <source>
        <dbReference type="Google" id="ProtNLM"/>
    </source>
</evidence>
<name>A0A699IHC8_TANCI</name>
<proteinExistence type="predicted"/>
<dbReference type="AlphaFoldDB" id="A0A699IHC8"/>
<accession>A0A699IHC8</accession>
<evidence type="ECO:0000313" key="1">
    <source>
        <dbReference type="EMBL" id="GEZ66216.1"/>
    </source>
</evidence>